<protein>
    <submittedName>
        <fullName evidence="5">Glycosyltransferase</fullName>
    </submittedName>
</protein>
<keyword evidence="2" id="KW-0328">Glycosyltransferase</keyword>
<dbReference type="PANTHER" id="PTHR43179:SF12">
    <property type="entry name" value="GALACTOFURANOSYLTRANSFERASE GLFT2"/>
    <property type="match status" value="1"/>
</dbReference>
<evidence type="ECO:0000259" key="4">
    <source>
        <dbReference type="Pfam" id="PF00535"/>
    </source>
</evidence>
<sequence length="266" mass="30716">MPFEILVIDQTEDQKQKEEVKILVSKFSKVKYFHLSTKGSAQAKNFGIRTSLGKIICFLDDDCLALPNWLGIASKHFLNYRYPICLLGRIKLGGELLLKGDYRLWDENNERLFLGKVDPWIFKATGANIFMPRVIFDKVGLFDERFGPGSPWRSGEDADLLYRISLTRIPIAYAPSVAIIHRDWRDFKAEYQNLYDYGLGVGGLLGKYLMVGDLFFSRTVALRFSRKFIRLLWGLLSLNQPMALEGYYWSAGIMAGFMRYLYRCKL</sequence>
<evidence type="ECO:0000256" key="2">
    <source>
        <dbReference type="ARBA" id="ARBA00022676"/>
    </source>
</evidence>
<dbReference type="Pfam" id="PF00535">
    <property type="entry name" value="Glycos_transf_2"/>
    <property type="match status" value="1"/>
</dbReference>
<organism evidence="5 6">
    <name type="scientific">Tectimicrobiota bacterium</name>
    <dbReference type="NCBI Taxonomy" id="2528274"/>
    <lineage>
        <taxon>Bacteria</taxon>
        <taxon>Pseudomonadati</taxon>
        <taxon>Nitrospinota/Tectimicrobiota group</taxon>
        <taxon>Candidatus Tectimicrobiota</taxon>
    </lineage>
</organism>
<comment type="caution">
    <text evidence="5">The sequence shown here is derived from an EMBL/GenBank/DDBJ whole genome shotgun (WGS) entry which is preliminary data.</text>
</comment>
<accession>A0A933GK59</accession>
<dbReference type="Proteomes" id="UP000772181">
    <property type="component" value="Unassembled WGS sequence"/>
</dbReference>
<name>A0A933GK59_UNCTE</name>
<proteinExistence type="inferred from homology"/>
<comment type="similarity">
    <text evidence="1">Belongs to the glycosyltransferase 2 family.</text>
</comment>
<evidence type="ECO:0000313" key="6">
    <source>
        <dbReference type="Proteomes" id="UP000772181"/>
    </source>
</evidence>
<dbReference type="InterPro" id="IPR029044">
    <property type="entry name" value="Nucleotide-diphossugar_trans"/>
</dbReference>
<dbReference type="PANTHER" id="PTHR43179">
    <property type="entry name" value="RHAMNOSYLTRANSFERASE WBBL"/>
    <property type="match status" value="1"/>
</dbReference>
<dbReference type="GO" id="GO:0016757">
    <property type="term" value="F:glycosyltransferase activity"/>
    <property type="evidence" value="ECO:0007669"/>
    <property type="project" value="UniProtKB-KW"/>
</dbReference>
<dbReference type="AlphaFoldDB" id="A0A933GK59"/>
<evidence type="ECO:0000256" key="3">
    <source>
        <dbReference type="ARBA" id="ARBA00022679"/>
    </source>
</evidence>
<gene>
    <name evidence="5" type="ORF">HY730_03075</name>
</gene>
<dbReference type="EMBL" id="JACQWF010000137">
    <property type="protein sequence ID" value="MBI4595341.1"/>
    <property type="molecule type" value="Genomic_DNA"/>
</dbReference>
<evidence type="ECO:0000313" key="5">
    <source>
        <dbReference type="EMBL" id="MBI4595341.1"/>
    </source>
</evidence>
<reference evidence="5" key="1">
    <citation type="submission" date="2020-07" db="EMBL/GenBank/DDBJ databases">
        <title>Huge and variable diversity of episymbiotic CPR bacteria and DPANN archaea in groundwater ecosystems.</title>
        <authorList>
            <person name="He C.Y."/>
            <person name="Keren R."/>
            <person name="Whittaker M."/>
            <person name="Farag I.F."/>
            <person name="Doudna J."/>
            <person name="Cate J.H.D."/>
            <person name="Banfield J.F."/>
        </authorList>
    </citation>
    <scope>NUCLEOTIDE SEQUENCE</scope>
    <source>
        <strain evidence="5">NC_groundwater_1482_Ag_S-0.65um_47_24</strain>
    </source>
</reference>
<evidence type="ECO:0000256" key="1">
    <source>
        <dbReference type="ARBA" id="ARBA00006739"/>
    </source>
</evidence>
<keyword evidence="3" id="KW-0808">Transferase</keyword>
<feature type="domain" description="Glycosyltransferase 2-like" evidence="4">
    <location>
        <begin position="2"/>
        <end position="139"/>
    </location>
</feature>
<dbReference type="InterPro" id="IPR001173">
    <property type="entry name" value="Glyco_trans_2-like"/>
</dbReference>
<dbReference type="SUPFAM" id="SSF53448">
    <property type="entry name" value="Nucleotide-diphospho-sugar transferases"/>
    <property type="match status" value="1"/>
</dbReference>
<dbReference type="Gene3D" id="3.90.550.10">
    <property type="entry name" value="Spore Coat Polysaccharide Biosynthesis Protein SpsA, Chain A"/>
    <property type="match status" value="1"/>
</dbReference>